<reference evidence="1 2" key="1">
    <citation type="submission" date="2021-07" db="EMBL/GenBank/DDBJ databases">
        <authorList>
            <person name="So Y."/>
        </authorList>
    </citation>
    <scope>NUCLEOTIDE SEQUENCE [LARGE SCALE GENOMIC DNA]</scope>
    <source>
        <strain evidence="1 2">HJA6</strain>
    </source>
</reference>
<dbReference type="EMBL" id="JAHYBZ010000015">
    <property type="protein sequence ID" value="MBW6401853.1"/>
    <property type="molecule type" value="Genomic_DNA"/>
</dbReference>
<comment type="caution">
    <text evidence="1">The sequence shown here is derived from an EMBL/GenBank/DDBJ whole genome shotgun (WGS) entry which is preliminary data.</text>
</comment>
<dbReference type="Proteomes" id="UP001196565">
    <property type="component" value="Unassembled WGS sequence"/>
</dbReference>
<sequence>MTVYAVERSLPGVTMEALAGAQAAAIAAASASSADGVPVRYLRSVFLPADARCVCLFEAGSAEAVRSVNDAAGIPYSAVSEALDLPAPPA</sequence>
<protein>
    <submittedName>
        <fullName evidence="1">DUF4242 domain-containing protein</fullName>
    </submittedName>
</protein>
<name>A0ABS7AHR7_9PROT</name>
<dbReference type="RefSeq" id="WP_219766720.1">
    <property type="nucleotide sequence ID" value="NZ_JAHYBZ010000015.1"/>
</dbReference>
<dbReference type="InterPro" id="IPR025336">
    <property type="entry name" value="SCO4226-like"/>
</dbReference>
<evidence type="ECO:0000313" key="1">
    <source>
        <dbReference type="EMBL" id="MBW6401853.1"/>
    </source>
</evidence>
<accession>A0ABS7AHR7</accession>
<dbReference type="Pfam" id="PF14026">
    <property type="entry name" value="SCO4226-like"/>
    <property type="match status" value="1"/>
</dbReference>
<organism evidence="1 2">
    <name type="scientific">Roseomonas alba</name>
    <dbReference type="NCBI Taxonomy" id="2846776"/>
    <lineage>
        <taxon>Bacteria</taxon>
        <taxon>Pseudomonadati</taxon>
        <taxon>Pseudomonadota</taxon>
        <taxon>Alphaproteobacteria</taxon>
        <taxon>Acetobacterales</taxon>
        <taxon>Roseomonadaceae</taxon>
        <taxon>Roseomonas</taxon>
    </lineage>
</organism>
<proteinExistence type="predicted"/>
<dbReference type="Gene3D" id="3.30.70.3090">
    <property type="entry name" value="ORF SCO4226, nickel-binding ferredoxin-like monomer"/>
    <property type="match status" value="1"/>
</dbReference>
<keyword evidence="2" id="KW-1185">Reference proteome</keyword>
<dbReference type="InterPro" id="IPR042557">
    <property type="entry name" value="SCO4226"/>
</dbReference>
<gene>
    <name evidence="1" type="ORF">KPL78_28660</name>
</gene>
<evidence type="ECO:0000313" key="2">
    <source>
        <dbReference type="Proteomes" id="UP001196565"/>
    </source>
</evidence>